<organism evidence="2 3">
    <name type="scientific">Prorocentrum cordatum</name>
    <dbReference type="NCBI Taxonomy" id="2364126"/>
    <lineage>
        <taxon>Eukaryota</taxon>
        <taxon>Sar</taxon>
        <taxon>Alveolata</taxon>
        <taxon>Dinophyceae</taxon>
        <taxon>Prorocentrales</taxon>
        <taxon>Prorocentraceae</taxon>
        <taxon>Prorocentrum</taxon>
    </lineage>
</organism>
<feature type="compositionally biased region" description="Basic and acidic residues" evidence="1">
    <location>
        <begin position="141"/>
        <end position="167"/>
    </location>
</feature>
<dbReference type="Proteomes" id="UP001189429">
    <property type="component" value="Unassembled WGS sequence"/>
</dbReference>
<sequence length="261" mass="27953">MNRNFCWASYPFFPCPSRSCRNTEACIAAANVAVRVSTGALLPSWPTLLRDGPRRGRVHGALARAVPRRAPSPPCILGSSTPTVRVGRTPCAQPLARARRRAWRPLPHGRRLLCRARQSTAHCRGAAAAQCMRVDCKSCPPHREDALGGRGGEGSDGREAAERRSGRAGECGPQRQLRLAPAGSTTSAFLAPPRSRGTSGRGTAPGRPRTRARPAAPWMIGSPPPRPPPPRAGGPGEAKRTRSMPLYVGRALQADVGRFFK</sequence>
<evidence type="ECO:0000256" key="1">
    <source>
        <dbReference type="SAM" id="MobiDB-lite"/>
    </source>
</evidence>
<feature type="compositionally biased region" description="Pro residues" evidence="1">
    <location>
        <begin position="222"/>
        <end position="232"/>
    </location>
</feature>
<comment type="caution">
    <text evidence="2">The sequence shown here is derived from an EMBL/GenBank/DDBJ whole genome shotgun (WGS) entry which is preliminary data.</text>
</comment>
<protein>
    <submittedName>
        <fullName evidence="2">Uncharacterized protein</fullName>
    </submittedName>
</protein>
<gene>
    <name evidence="2" type="ORF">PCOR1329_LOCUS48149</name>
</gene>
<dbReference type="EMBL" id="CAUYUJ010015811">
    <property type="protein sequence ID" value="CAK0858336.1"/>
    <property type="molecule type" value="Genomic_DNA"/>
</dbReference>
<evidence type="ECO:0000313" key="3">
    <source>
        <dbReference type="Proteomes" id="UP001189429"/>
    </source>
</evidence>
<proteinExistence type="predicted"/>
<keyword evidence="3" id="KW-1185">Reference proteome</keyword>
<feature type="region of interest" description="Disordered" evidence="1">
    <location>
        <begin position="139"/>
        <end position="246"/>
    </location>
</feature>
<feature type="compositionally biased region" description="Low complexity" evidence="1">
    <location>
        <begin position="191"/>
        <end position="217"/>
    </location>
</feature>
<evidence type="ECO:0000313" key="2">
    <source>
        <dbReference type="EMBL" id="CAK0858336.1"/>
    </source>
</evidence>
<name>A0ABN9UHR4_9DINO</name>
<reference evidence="2" key="1">
    <citation type="submission" date="2023-10" db="EMBL/GenBank/DDBJ databases">
        <authorList>
            <person name="Chen Y."/>
            <person name="Shah S."/>
            <person name="Dougan E. K."/>
            <person name="Thang M."/>
            <person name="Chan C."/>
        </authorList>
    </citation>
    <scope>NUCLEOTIDE SEQUENCE [LARGE SCALE GENOMIC DNA]</scope>
</reference>
<accession>A0ABN9UHR4</accession>